<dbReference type="AlphaFoldDB" id="A0A1A6H564"/>
<dbReference type="InterPro" id="IPR003653">
    <property type="entry name" value="Peptidase_C48_C"/>
</dbReference>
<evidence type="ECO:0000256" key="2">
    <source>
        <dbReference type="ARBA" id="ARBA00022670"/>
    </source>
</evidence>
<keyword evidence="4" id="KW-0788">Thiol protease</keyword>
<feature type="non-terminal residue" evidence="7">
    <location>
        <position position="165"/>
    </location>
</feature>
<dbReference type="PANTHER" id="PTHR12606:SF9">
    <property type="entry name" value="SUMO_SENTRIN SPECIFIC PEPTIDASE 2-LIKE 1-RELATED"/>
    <property type="match status" value="1"/>
</dbReference>
<accession>A0A1A6H564</accession>
<evidence type="ECO:0000313" key="7">
    <source>
        <dbReference type="EMBL" id="OBS73466.1"/>
    </source>
</evidence>
<feature type="region of interest" description="Disordered" evidence="5">
    <location>
        <begin position="1"/>
        <end position="22"/>
    </location>
</feature>
<dbReference type="Pfam" id="PF02902">
    <property type="entry name" value="Peptidase_C48"/>
    <property type="match status" value="1"/>
</dbReference>
<dbReference type="GO" id="GO:0005634">
    <property type="term" value="C:nucleus"/>
    <property type="evidence" value="ECO:0007669"/>
    <property type="project" value="TreeGrafter"/>
</dbReference>
<dbReference type="STRING" id="56216.A0A1A6H564"/>
<evidence type="ECO:0000256" key="3">
    <source>
        <dbReference type="ARBA" id="ARBA00022801"/>
    </source>
</evidence>
<dbReference type="GO" id="GO:0006508">
    <property type="term" value="P:proteolysis"/>
    <property type="evidence" value="ECO:0007669"/>
    <property type="project" value="UniProtKB-KW"/>
</dbReference>
<dbReference type="Gene3D" id="3.40.395.10">
    <property type="entry name" value="Adenoviral Proteinase, Chain A"/>
    <property type="match status" value="1"/>
</dbReference>
<dbReference type="SUPFAM" id="SSF54001">
    <property type="entry name" value="Cysteine proteinases"/>
    <property type="match status" value="1"/>
</dbReference>
<dbReference type="GO" id="GO:0016929">
    <property type="term" value="F:deSUMOylase activity"/>
    <property type="evidence" value="ECO:0007669"/>
    <property type="project" value="TreeGrafter"/>
</dbReference>
<dbReference type="Proteomes" id="UP000092124">
    <property type="component" value="Unassembled WGS sequence"/>
</dbReference>
<comment type="caution">
    <text evidence="7">The sequence shown here is derived from an EMBL/GenBank/DDBJ whole genome shotgun (WGS) entry which is preliminary data.</text>
</comment>
<dbReference type="GO" id="GO:0016926">
    <property type="term" value="P:protein desumoylation"/>
    <property type="evidence" value="ECO:0007669"/>
    <property type="project" value="TreeGrafter"/>
</dbReference>
<dbReference type="OrthoDB" id="1939479at2759"/>
<feature type="domain" description="Ubiquitin-like protease family profile" evidence="6">
    <location>
        <begin position="111"/>
        <end position="165"/>
    </location>
</feature>
<gene>
    <name evidence="7" type="ORF">A6R68_15996</name>
</gene>
<keyword evidence="3" id="KW-0378">Hydrolase</keyword>
<evidence type="ECO:0000256" key="5">
    <source>
        <dbReference type="SAM" id="MobiDB-lite"/>
    </source>
</evidence>
<evidence type="ECO:0000259" key="6">
    <source>
        <dbReference type="PROSITE" id="PS50600"/>
    </source>
</evidence>
<protein>
    <recommendedName>
        <fullName evidence="6">Ubiquitin-like protease family profile domain-containing protein</fullName>
    </recommendedName>
</protein>
<keyword evidence="2" id="KW-0645">Protease</keyword>
<name>A0A1A6H564_NEOLE</name>
<reference evidence="7 8" key="1">
    <citation type="submission" date="2016-06" db="EMBL/GenBank/DDBJ databases">
        <title>The Draft Genome Sequence and Annotation of the Desert Woodrat Neotoma lepida.</title>
        <authorList>
            <person name="Campbell M."/>
            <person name="Oakeson K.F."/>
            <person name="Yandell M."/>
            <person name="Halpert J.R."/>
            <person name="Dearing D."/>
        </authorList>
    </citation>
    <scope>NUCLEOTIDE SEQUENCE [LARGE SCALE GENOMIC DNA]</scope>
    <source>
        <strain evidence="7">417</strain>
        <tissue evidence="7">Liver</tissue>
    </source>
</reference>
<evidence type="ECO:0000313" key="8">
    <source>
        <dbReference type="Proteomes" id="UP000092124"/>
    </source>
</evidence>
<dbReference type="PROSITE" id="PS50600">
    <property type="entry name" value="ULP_PROTEASE"/>
    <property type="match status" value="1"/>
</dbReference>
<feature type="non-terminal residue" evidence="7">
    <location>
        <position position="1"/>
    </location>
</feature>
<dbReference type="EMBL" id="LZPO01046110">
    <property type="protein sequence ID" value="OBS73466.1"/>
    <property type="molecule type" value="Genomic_DNA"/>
</dbReference>
<sequence length="165" mass="18700">CLPPDQRVKTCKEKSSDTRKKDAVNLEGRRGHHLEPDLLGAEAQVFLHSGSSRSLSNKIAVDRVEKKPVIDQEKGGGVEEVLDVTEDMENEIKTALGPGPKEEILSSAFKLQITRGDIQTLHQGHWLNDEIINFYMNLLVERNKQKGYPDLYVFNTFFYPKLKHG</sequence>
<dbReference type="InterPro" id="IPR038765">
    <property type="entry name" value="Papain-like_cys_pep_sf"/>
</dbReference>
<organism evidence="7 8">
    <name type="scientific">Neotoma lepida</name>
    <name type="common">Desert woodrat</name>
    <dbReference type="NCBI Taxonomy" id="56216"/>
    <lineage>
        <taxon>Eukaryota</taxon>
        <taxon>Metazoa</taxon>
        <taxon>Chordata</taxon>
        <taxon>Craniata</taxon>
        <taxon>Vertebrata</taxon>
        <taxon>Euteleostomi</taxon>
        <taxon>Mammalia</taxon>
        <taxon>Eutheria</taxon>
        <taxon>Euarchontoglires</taxon>
        <taxon>Glires</taxon>
        <taxon>Rodentia</taxon>
        <taxon>Myomorpha</taxon>
        <taxon>Muroidea</taxon>
        <taxon>Cricetidae</taxon>
        <taxon>Neotominae</taxon>
        <taxon>Neotoma</taxon>
    </lineage>
</organism>
<proteinExistence type="inferred from homology"/>
<evidence type="ECO:0000256" key="4">
    <source>
        <dbReference type="ARBA" id="ARBA00022807"/>
    </source>
</evidence>
<dbReference type="PANTHER" id="PTHR12606">
    <property type="entry name" value="SENTRIN/SUMO-SPECIFIC PROTEASE"/>
    <property type="match status" value="1"/>
</dbReference>
<keyword evidence="8" id="KW-1185">Reference proteome</keyword>
<comment type="similarity">
    <text evidence="1">Belongs to the peptidase C48 family.</text>
</comment>
<evidence type="ECO:0000256" key="1">
    <source>
        <dbReference type="ARBA" id="ARBA00005234"/>
    </source>
</evidence>